<feature type="transmembrane region" description="Helical" evidence="1">
    <location>
        <begin position="293"/>
        <end position="310"/>
    </location>
</feature>
<name>W0EEF2_9FIRM</name>
<feature type="transmembrane region" description="Helical" evidence="1">
    <location>
        <begin position="316"/>
        <end position="335"/>
    </location>
</feature>
<proteinExistence type="predicted"/>
<dbReference type="InterPro" id="IPR010288">
    <property type="entry name" value="EcsB_ABC"/>
</dbReference>
<evidence type="ECO:0000313" key="2">
    <source>
        <dbReference type="EMBL" id="AHF07893.1"/>
    </source>
</evidence>
<feature type="transmembrane region" description="Helical" evidence="1">
    <location>
        <begin position="383"/>
        <end position="401"/>
    </location>
</feature>
<keyword evidence="1" id="KW-0472">Membrane</keyword>
<feature type="transmembrane region" description="Helical" evidence="1">
    <location>
        <begin position="104"/>
        <end position="132"/>
    </location>
</feature>
<evidence type="ECO:0000256" key="1">
    <source>
        <dbReference type="SAM" id="Phobius"/>
    </source>
</evidence>
<keyword evidence="1" id="KW-1133">Transmembrane helix</keyword>
<evidence type="ECO:0000313" key="3">
    <source>
        <dbReference type="Proteomes" id="UP000010847"/>
    </source>
</evidence>
<feature type="transmembrane region" description="Helical" evidence="1">
    <location>
        <begin position="60"/>
        <end position="83"/>
    </location>
</feature>
<gene>
    <name evidence="2" type="ORF">DESME_13320</name>
</gene>
<organism evidence="2 3">
    <name type="scientific">Desulfitobacterium metallireducens DSM 15288</name>
    <dbReference type="NCBI Taxonomy" id="871968"/>
    <lineage>
        <taxon>Bacteria</taxon>
        <taxon>Bacillati</taxon>
        <taxon>Bacillota</taxon>
        <taxon>Clostridia</taxon>
        <taxon>Eubacteriales</taxon>
        <taxon>Desulfitobacteriaceae</taxon>
        <taxon>Desulfitobacterium</taxon>
    </lineage>
</organism>
<keyword evidence="1" id="KW-0812">Transmembrane</keyword>
<keyword evidence="3" id="KW-1185">Reference proteome</keyword>
<feature type="transmembrane region" description="Helical" evidence="1">
    <location>
        <begin position="171"/>
        <end position="189"/>
    </location>
</feature>
<dbReference type="AlphaFoldDB" id="W0EEF2"/>
<dbReference type="Proteomes" id="UP000010847">
    <property type="component" value="Chromosome"/>
</dbReference>
<dbReference type="STRING" id="871968.DESME_13320"/>
<accession>W0EEF2</accession>
<feature type="transmembrane region" description="Helical" evidence="1">
    <location>
        <begin position="138"/>
        <end position="159"/>
    </location>
</feature>
<dbReference type="Pfam" id="PF05975">
    <property type="entry name" value="EcsB"/>
    <property type="match status" value="1"/>
</dbReference>
<dbReference type="RefSeq" id="WP_006715855.1">
    <property type="nucleotide sequence ID" value="NZ_CP007032.1"/>
</dbReference>
<sequence length="408" mass="47097">MTTAKKLFLHRLVSGWAYQYSVWKTVVDWIVALYIVIPFSALFIDTYISWWRHIPTGLNYIPLNALLVIVLLFAWSGTLRIFVEDADQIFLFQRTAWIKRLIKYSIAYYIGSCFLVTLLFCIVLAPFVLLHYGFTIHSFLWLIMSTFLIQASIGILKQLIEFRFQGWKRGLVKVILLVISGAYLQITVISLINQLTLFFLLFFLLLMVLILLIDQRVSLKGTLLRDISMGQAAKMKFANVLLRYAGTYTKKSITFRTRPWLFRNSNLIFKQRTPENGLVELCLKSTLRHRANIMFYLQVIGAYALFLSIFPPVWKWVLWGVSIILLTSLVKLYWLESVNSPYVSLLSIRAETKLGAASRSLFIMALPGEAILAFIVAFQTQEWLYALIILPIGFLLSKFTAEKLAMFS</sequence>
<dbReference type="EMBL" id="CP007032">
    <property type="protein sequence ID" value="AHF07893.1"/>
    <property type="molecule type" value="Genomic_DNA"/>
</dbReference>
<protein>
    <submittedName>
        <fullName evidence="2">Membrane protein</fullName>
    </submittedName>
</protein>
<dbReference type="OrthoDB" id="2448479at2"/>
<dbReference type="KEGG" id="dmt:DESME_13320"/>
<reference evidence="2 3" key="1">
    <citation type="submission" date="2013-12" db="EMBL/GenBank/DDBJ databases">
        <authorList>
            <consortium name="DOE Joint Genome Institute"/>
            <person name="Smidt H."/>
            <person name="Huntemann M."/>
            <person name="Han J."/>
            <person name="Chen A."/>
            <person name="Kyrpides N."/>
            <person name="Mavromatis K."/>
            <person name="Markowitz V."/>
            <person name="Palaniappan K."/>
            <person name="Ivanova N."/>
            <person name="Schaumberg A."/>
            <person name="Pati A."/>
            <person name="Liolios K."/>
            <person name="Nordberg H.P."/>
            <person name="Cantor M.N."/>
            <person name="Hua S.X."/>
            <person name="Woyke T."/>
        </authorList>
    </citation>
    <scope>NUCLEOTIDE SEQUENCE [LARGE SCALE GENOMIC DNA]</scope>
    <source>
        <strain evidence="3">DSM 15288</strain>
    </source>
</reference>
<dbReference type="eggNOG" id="COG4473">
    <property type="taxonomic scope" value="Bacteria"/>
</dbReference>
<feature type="transmembrane region" description="Helical" evidence="1">
    <location>
        <begin position="356"/>
        <end position="377"/>
    </location>
</feature>
<feature type="transmembrane region" description="Helical" evidence="1">
    <location>
        <begin position="195"/>
        <end position="213"/>
    </location>
</feature>
<dbReference type="GO" id="GO:0016020">
    <property type="term" value="C:membrane"/>
    <property type="evidence" value="ECO:0007669"/>
    <property type="project" value="InterPro"/>
</dbReference>
<feature type="transmembrane region" description="Helical" evidence="1">
    <location>
        <begin position="26"/>
        <end position="48"/>
    </location>
</feature>
<dbReference type="HOGENOM" id="CLU_054032_1_0_9"/>